<feature type="region of interest" description="Disordered" evidence="1">
    <location>
        <begin position="1"/>
        <end position="36"/>
    </location>
</feature>
<dbReference type="Proteomes" id="UP001055439">
    <property type="component" value="Chromosome 2"/>
</dbReference>
<gene>
    <name evidence="2" type="ORF">MUK42_19397</name>
</gene>
<evidence type="ECO:0000313" key="3">
    <source>
        <dbReference type="Proteomes" id="UP001055439"/>
    </source>
</evidence>
<proteinExistence type="predicted"/>
<accession>A0A9E7F148</accession>
<name>A0A9E7F148_9LILI</name>
<evidence type="ECO:0000256" key="1">
    <source>
        <dbReference type="SAM" id="MobiDB-lite"/>
    </source>
</evidence>
<keyword evidence="3" id="KW-1185">Reference proteome</keyword>
<evidence type="ECO:0000313" key="2">
    <source>
        <dbReference type="EMBL" id="URD87814.1"/>
    </source>
</evidence>
<protein>
    <submittedName>
        <fullName evidence="2">Uncharacterized protein</fullName>
    </submittedName>
</protein>
<sequence>MVESVDNADLSHLISSEHQEYQPGSAPGKPGNDALVKSSHNVRITNAYNRRNRDQEMGCTLQGVEASQPILSDTELMDVKNVEKT</sequence>
<dbReference type="EMBL" id="CP097504">
    <property type="protein sequence ID" value="URD87814.1"/>
    <property type="molecule type" value="Genomic_DNA"/>
</dbReference>
<dbReference type="AlphaFoldDB" id="A0A9E7F148"/>
<organism evidence="2 3">
    <name type="scientific">Musa troglodytarum</name>
    <name type="common">fe'i banana</name>
    <dbReference type="NCBI Taxonomy" id="320322"/>
    <lineage>
        <taxon>Eukaryota</taxon>
        <taxon>Viridiplantae</taxon>
        <taxon>Streptophyta</taxon>
        <taxon>Embryophyta</taxon>
        <taxon>Tracheophyta</taxon>
        <taxon>Spermatophyta</taxon>
        <taxon>Magnoliopsida</taxon>
        <taxon>Liliopsida</taxon>
        <taxon>Zingiberales</taxon>
        <taxon>Musaceae</taxon>
        <taxon>Musa</taxon>
    </lineage>
</organism>
<reference evidence="2" key="1">
    <citation type="submission" date="2022-05" db="EMBL/GenBank/DDBJ databases">
        <title>The Musa troglodytarum L. genome provides insights into the mechanism of non-climacteric behaviour and enrichment of carotenoids.</title>
        <authorList>
            <person name="Wang J."/>
        </authorList>
    </citation>
    <scope>NUCLEOTIDE SEQUENCE</scope>
    <source>
        <tissue evidence="2">Leaf</tissue>
    </source>
</reference>